<dbReference type="GO" id="GO:0004813">
    <property type="term" value="F:alanine-tRNA ligase activity"/>
    <property type="evidence" value="ECO:0007669"/>
    <property type="project" value="InterPro"/>
</dbReference>
<dbReference type="Pfam" id="PF01411">
    <property type="entry name" value="tRNA-synt_2c"/>
    <property type="match status" value="1"/>
</dbReference>
<dbReference type="SUPFAM" id="SSF55186">
    <property type="entry name" value="ThrRS/AlaRS common domain"/>
    <property type="match status" value="1"/>
</dbReference>
<evidence type="ECO:0000256" key="2">
    <source>
        <dbReference type="ARBA" id="ARBA00004496"/>
    </source>
</evidence>
<dbReference type="Proteomes" id="UP000001556">
    <property type="component" value="Chromosome"/>
</dbReference>
<dbReference type="SMART" id="SM00863">
    <property type="entry name" value="tRNA_SAD"/>
    <property type="match status" value="1"/>
</dbReference>
<dbReference type="KEGG" id="drm:Dred_2333"/>
<dbReference type="InterPro" id="IPR018163">
    <property type="entry name" value="Thr/Ala-tRNA-synth_IIc_edit"/>
</dbReference>
<organism evidence="7 8">
    <name type="scientific">Desulforamulus reducens (strain ATCC BAA-1160 / DSM 100696 / MI-1)</name>
    <name type="common">Desulfotomaculum reducens</name>
    <dbReference type="NCBI Taxonomy" id="349161"/>
    <lineage>
        <taxon>Bacteria</taxon>
        <taxon>Bacillati</taxon>
        <taxon>Bacillota</taxon>
        <taxon>Clostridia</taxon>
        <taxon>Eubacteriales</taxon>
        <taxon>Peptococcaceae</taxon>
        <taxon>Desulforamulus</taxon>
    </lineage>
</organism>
<dbReference type="GO" id="GO:0006419">
    <property type="term" value="P:alanyl-tRNA aminoacylation"/>
    <property type="evidence" value="ECO:0007669"/>
    <property type="project" value="InterPro"/>
</dbReference>
<keyword evidence="4" id="KW-0862">Zinc</keyword>
<keyword evidence="3" id="KW-0479">Metal-binding</keyword>
<dbReference type="PANTHER" id="PTHR43462">
    <property type="entry name" value="ALANYL-TRNA EDITING PROTEIN"/>
    <property type="match status" value="1"/>
</dbReference>
<dbReference type="PROSITE" id="PS50860">
    <property type="entry name" value="AA_TRNA_LIGASE_II_ALA"/>
    <property type="match status" value="1"/>
</dbReference>
<dbReference type="InterPro" id="IPR018165">
    <property type="entry name" value="Ala-tRNA-synth_IIc_core"/>
</dbReference>
<feature type="coiled-coil region" evidence="5">
    <location>
        <begin position="259"/>
        <end position="286"/>
    </location>
</feature>
<dbReference type="Gene3D" id="2.40.30.130">
    <property type="match status" value="1"/>
</dbReference>
<dbReference type="InterPro" id="IPR012947">
    <property type="entry name" value="tRNA_SAD"/>
</dbReference>
<dbReference type="HOGENOM" id="CLU_004485_7_2_9"/>
<comment type="subcellular location">
    <subcellularLocation>
        <location evidence="2">Cytoplasm</location>
    </subcellularLocation>
</comment>
<dbReference type="GO" id="GO:0005524">
    <property type="term" value="F:ATP binding"/>
    <property type="evidence" value="ECO:0007669"/>
    <property type="project" value="InterPro"/>
</dbReference>
<feature type="domain" description="Alanyl-transfer RNA synthetases family profile" evidence="6">
    <location>
        <begin position="1"/>
        <end position="243"/>
    </location>
</feature>
<evidence type="ECO:0000256" key="5">
    <source>
        <dbReference type="SAM" id="Coils"/>
    </source>
</evidence>
<evidence type="ECO:0000259" key="6">
    <source>
        <dbReference type="PROSITE" id="PS50860"/>
    </source>
</evidence>
<reference evidence="7 8" key="1">
    <citation type="submission" date="2007-03" db="EMBL/GenBank/DDBJ databases">
        <title>Complete sequence of Desulfotomaculum reducens MI-1.</title>
        <authorList>
            <consortium name="US DOE Joint Genome Institute"/>
            <person name="Copeland A."/>
            <person name="Lucas S."/>
            <person name="Lapidus A."/>
            <person name="Barry K."/>
            <person name="Detter J.C."/>
            <person name="Glavina del Rio T."/>
            <person name="Hammon N."/>
            <person name="Israni S."/>
            <person name="Dalin E."/>
            <person name="Tice H."/>
            <person name="Pitluck S."/>
            <person name="Sims D."/>
            <person name="Brettin T."/>
            <person name="Bruce D."/>
            <person name="Han C."/>
            <person name="Tapia R."/>
            <person name="Schmutz J."/>
            <person name="Larimer F."/>
            <person name="Land M."/>
            <person name="Hauser L."/>
            <person name="Kyrpides N."/>
            <person name="Kim E."/>
            <person name="Tebo B.M."/>
            <person name="Richardson P."/>
        </authorList>
    </citation>
    <scope>NUCLEOTIDE SEQUENCE [LARGE SCALE GENOMIC DNA]</scope>
    <source>
        <strain evidence="7 8">MI-1</strain>
    </source>
</reference>
<dbReference type="OrthoDB" id="9812949at2"/>
<dbReference type="RefSeq" id="WP_011878641.1">
    <property type="nucleotide sequence ID" value="NC_009253.1"/>
</dbReference>
<dbReference type="PANTHER" id="PTHR43462:SF1">
    <property type="entry name" value="ALANYL-TRNA EDITING PROTEIN AARSD1"/>
    <property type="match status" value="1"/>
</dbReference>
<sequence>MTGIYQVDPYLLQYRTNVKGFIEDQDKTGILFEETIFYPEGGGQPSDRGTLVCDARRTSHEVLHVEQRPEGIVHWIAGSLKPTIGASVLLTVDAERRQDHMQQHHGQHILSAVFERNYGWDTVGFHLGPETSTIDLTVGDISQDVLQEVELEVNRIIMENIPVKTEYYKREDLGQELIKKLPSDQNEVRLVVIPGIDENACCGTHPQRTGEVGPCKILKIEKLRGNIRLSFICGERTIAWMRQTADTLHQLEKAIGASGNEALIRLEKREVELKKLQKERKELLSLKYRYLAKELATEAISSGETSILIQHFSEADMEMLRGVATSWCAQSGRVAVLMGGTGPFDVVMARGSGVATSMNSVAAELWPVLEGKGGGSAELVQGKAQKLPVEQLKEMVASAINRKP</sequence>
<dbReference type="InterPro" id="IPR051335">
    <property type="entry name" value="Alanyl-tRNA_Editing_Enzymes"/>
</dbReference>
<dbReference type="SUPFAM" id="SSF50447">
    <property type="entry name" value="Translation proteins"/>
    <property type="match status" value="1"/>
</dbReference>
<evidence type="ECO:0000256" key="1">
    <source>
        <dbReference type="ARBA" id="ARBA00001947"/>
    </source>
</evidence>
<gene>
    <name evidence="7" type="ordered locus">Dred_2333</name>
</gene>
<accession>A4J6Z0</accession>
<dbReference type="eggNOG" id="COG0013">
    <property type="taxonomic scope" value="Bacteria"/>
</dbReference>
<evidence type="ECO:0000313" key="7">
    <source>
        <dbReference type="EMBL" id="ABO50843.1"/>
    </source>
</evidence>
<evidence type="ECO:0000313" key="8">
    <source>
        <dbReference type="Proteomes" id="UP000001556"/>
    </source>
</evidence>
<protein>
    <submittedName>
        <fullName evidence="7">Phage tail protein I</fullName>
    </submittedName>
</protein>
<dbReference type="Gene3D" id="3.30.980.10">
    <property type="entry name" value="Threonyl-trna Synthetase, Chain A, domain 2"/>
    <property type="match status" value="1"/>
</dbReference>
<evidence type="ECO:0000256" key="3">
    <source>
        <dbReference type="ARBA" id="ARBA00022723"/>
    </source>
</evidence>
<dbReference type="GO" id="GO:0005737">
    <property type="term" value="C:cytoplasm"/>
    <property type="evidence" value="ECO:0007669"/>
    <property type="project" value="UniProtKB-SubCell"/>
</dbReference>
<dbReference type="GO" id="GO:0046872">
    <property type="term" value="F:metal ion binding"/>
    <property type="evidence" value="ECO:0007669"/>
    <property type="project" value="UniProtKB-KW"/>
</dbReference>
<dbReference type="Gene3D" id="3.10.310.40">
    <property type="match status" value="1"/>
</dbReference>
<keyword evidence="5" id="KW-0175">Coiled coil</keyword>
<dbReference type="EMBL" id="CP000612">
    <property type="protein sequence ID" value="ABO50843.1"/>
    <property type="molecule type" value="Genomic_DNA"/>
</dbReference>
<dbReference type="Pfam" id="PF07973">
    <property type="entry name" value="tRNA_SAD"/>
    <property type="match status" value="1"/>
</dbReference>
<dbReference type="GO" id="GO:0002196">
    <property type="term" value="F:Ser-tRNA(Ala) deacylase activity"/>
    <property type="evidence" value="ECO:0007669"/>
    <property type="project" value="TreeGrafter"/>
</dbReference>
<name>A4J6Z0_DESRM</name>
<dbReference type="InterPro" id="IPR018164">
    <property type="entry name" value="Ala-tRNA-synth_IIc_N"/>
</dbReference>
<dbReference type="AlphaFoldDB" id="A4J6Z0"/>
<dbReference type="GO" id="GO:0003676">
    <property type="term" value="F:nucleic acid binding"/>
    <property type="evidence" value="ECO:0007669"/>
    <property type="project" value="InterPro"/>
</dbReference>
<dbReference type="InterPro" id="IPR009000">
    <property type="entry name" value="Transl_B-barrel_sf"/>
</dbReference>
<comment type="cofactor">
    <cofactor evidence="1">
        <name>Zn(2+)</name>
        <dbReference type="ChEBI" id="CHEBI:29105"/>
    </cofactor>
</comment>
<keyword evidence="8" id="KW-1185">Reference proteome</keyword>
<dbReference type="STRING" id="349161.Dred_2333"/>
<proteinExistence type="predicted"/>
<evidence type="ECO:0000256" key="4">
    <source>
        <dbReference type="ARBA" id="ARBA00022833"/>
    </source>
</evidence>